<reference evidence="2" key="2">
    <citation type="submission" date="2024-05" db="EMBL/GenBank/DDBJ databases">
        <title>Rhodohalobacter halophilus gen. nov., sp. nov., a moderately halophilic member of the family Balneolaceae.</title>
        <authorList>
            <person name="Xia J."/>
        </authorList>
    </citation>
    <scope>NUCLEOTIDE SEQUENCE</scope>
    <source>
        <strain evidence="2">WB101</strain>
    </source>
</reference>
<name>A0ABS9KJM2_9BACT</name>
<accession>A0ABS9KJM2</accession>
<dbReference type="Proteomes" id="UP001165366">
    <property type="component" value="Unassembled WGS sequence"/>
</dbReference>
<gene>
    <name evidence="2" type="ORF">L6773_20925</name>
</gene>
<organism evidence="2 3">
    <name type="scientific">Rhodohalobacter sulfatireducens</name>
    <dbReference type="NCBI Taxonomy" id="2911366"/>
    <lineage>
        <taxon>Bacteria</taxon>
        <taxon>Pseudomonadati</taxon>
        <taxon>Balneolota</taxon>
        <taxon>Balneolia</taxon>
        <taxon>Balneolales</taxon>
        <taxon>Balneolaceae</taxon>
        <taxon>Rhodohalobacter</taxon>
    </lineage>
</organism>
<feature type="region of interest" description="Disordered" evidence="1">
    <location>
        <begin position="43"/>
        <end position="62"/>
    </location>
</feature>
<reference evidence="2" key="1">
    <citation type="submission" date="2022-01" db="EMBL/GenBank/DDBJ databases">
        <authorList>
            <person name="Wang Y."/>
        </authorList>
    </citation>
    <scope>NUCLEOTIDE SEQUENCE</scope>
    <source>
        <strain evidence="2">WB101</strain>
    </source>
</reference>
<comment type="caution">
    <text evidence="2">The sequence shown here is derived from an EMBL/GenBank/DDBJ whole genome shotgun (WGS) entry which is preliminary data.</text>
</comment>
<feature type="non-terminal residue" evidence="2">
    <location>
        <position position="1"/>
    </location>
</feature>
<evidence type="ECO:0000313" key="2">
    <source>
        <dbReference type="EMBL" id="MCG2591047.1"/>
    </source>
</evidence>
<evidence type="ECO:0000313" key="3">
    <source>
        <dbReference type="Proteomes" id="UP001165366"/>
    </source>
</evidence>
<sequence length="111" mass="12290">ASLYVPSPRRFGTRLEGRASGLRLRNLTPAGLNGIVTPGGGLMKSGALKRGSNPGMGRLSKTDTPRRWILKRQEVIRGVVRKIMNGFLIRLNRSWSFSLAFPSRSTTLKLR</sequence>
<dbReference type="EMBL" id="JAKLWS010000060">
    <property type="protein sequence ID" value="MCG2591047.1"/>
    <property type="molecule type" value="Genomic_DNA"/>
</dbReference>
<proteinExistence type="predicted"/>
<protein>
    <submittedName>
        <fullName evidence="2">Uncharacterized protein</fullName>
    </submittedName>
</protein>
<keyword evidence="3" id="KW-1185">Reference proteome</keyword>
<evidence type="ECO:0000256" key="1">
    <source>
        <dbReference type="SAM" id="MobiDB-lite"/>
    </source>
</evidence>
<dbReference type="RefSeq" id="WP_237856600.1">
    <property type="nucleotide sequence ID" value="NZ_JAKLWS010000060.1"/>
</dbReference>